<evidence type="ECO:0000313" key="3">
    <source>
        <dbReference type="Proteomes" id="UP001556367"/>
    </source>
</evidence>
<accession>A0ABR3IT43</accession>
<sequence>MAQNVFAVGASKNIGYFTSLRLLAAGANITFLLRSTSAFDNDEKMQGYIKSGKAHLVKGDGLVREDVQKAWTAASKHGPIDLLLFTVGGVPSYSLLKGFVITPPNLVTQCLLNTLCTMPQQTDQPKIVALTSMGISHSAHSKVPLALKPIYGYALTEPHKDKLGAERLIAHVSGEPWDSKNWDEPKAEIMGGANWQQHEGLPQPGSLNRILVVRPAMFAGEGCEAEKPKGKRYRVSEGDISGYTITREDVAHFIADAVLNRWDEYEGKRVNVVF</sequence>
<evidence type="ECO:0008006" key="4">
    <source>
        <dbReference type="Google" id="ProtNLM"/>
    </source>
</evidence>
<dbReference type="Proteomes" id="UP001556367">
    <property type="component" value="Unassembled WGS sequence"/>
</dbReference>
<dbReference type="PANTHER" id="PTHR43355:SF2">
    <property type="entry name" value="FLAVIN REDUCTASE (NADPH)"/>
    <property type="match status" value="1"/>
</dbReference>
<evidence type="ECO:0000256" key="1">
    <source>
        <dbReference type="ARBA" id="ARBA00038376"/>
    </source>
</evidence>
<proteinExistence type="inferred from homology"/>
<dbReference type="InterPro" id="IPR036291">
    <property type="entry name" value="NAD(P)-bd_dom_sf"/>
</dbReference>
<protein>
    <recommendedName>
        <fullName evidence="4">NAD(P)-binding domain-containing protein</fullName>
    </recommendedName>
</protein>
<dbReference type="SUPFAM" id="SSF51735">
    <property type="entry name" value="NAD(P)-binding Rossmann-fold domains"/>
    <property type="match status" value="1"/>
</dbReference>
<reference evidence="3" key="1">
    <citation type="submission" date="2024-06" db="EMBL/GenBank/DDBJ databases">
        <title>Multi-omics analyses provide insights into the biosynthesis of the anticancer antibiotic pleurotin in Hohenbuehelia grisea.</title>
        <authorList>
            <person name="Weaver J.A."/>
            <person name="Alberti F."/>
        </authorList>
    </citation>
    <scope>NUCLEOTIDE SEQUENCE [LARGE SCALE GENOMIC DNA]</scope>
    <source>
        <strain evidence="3">T-177</strain>
    </source>
</reference>
<keyword evidence="3" id="KW-1185">Reference proteome</keyword>
<gene>
    <name evidence="2" type="ORF">HGRIS_012671</name>
</gene>
<comment type="caution">
    <text evidence="2">The sequence shown here is derived from an EMBL/GenBank/DDBJ whole genome shotgun (WGS) entry which is preliminary data.</text>
</comment>
<organism evidence="2 3">
    <name type="scientific">Hohenbuehelia grisea</name>
    <dbReference type="NCBI Taxonomy" id="104357"/>
    <lineage>
        <taxon>Eukaryota</taxon>
        <taxon>Fungi</taxon>
        <taxon>Dikarya</taxon>
        <taxon>Basidiomycota</taxon>
        <taxon>Agaricomycotina</taxon>
        <taxon>Agaricomycetes</taxon>
        <taxon>Agaricomycetidae</taxon>
        <taxon>Agaricales</taxon>
        <taxon>Pleurotineae</taxon>
        <taxon>Pleurotaceae</taxon>
        <taxon>Hohenbuehelia</taxon>
    </lineage>
</organism>
<dbReference type="Gene3D" id="3.40.50.720">
    <property type="entry name" value="NAD(P)-binding Rossmann-like Domain"/>
    <property type="match status" value="1"/>
</dbReference>
<dbReference type="InterPro" id="IPR051606">
    <property type="entry name" value="Polyketide_Oxido-like"/>
</dbReference>
<comment type="similarity">
    <text evidence="1">Belongs to the avfA family.</text>
</comment>
<name>A0ABR3IT43_9AGAR</name>
<evidence type="ECO:0000313" key="2">
    <source>
        <dbReference type="EMBL" id="KAL0946448.1"/>
    </source>
</evidence>
<dbReference type="EMBL" id="JASNQZ010000015">
    <property type="protein sequence ID" value="KAL0946448.1"/>
    <property type="molecule type" value="Genomic_DNA"/>
</dbReference>
<dbReference type="PANTHER" id="PTHR43355">
    <property type="entry name" value="FLAVIN REDUCTASE (NADPH)"/>
    <property type="match status" value="1"/>
</dbReference>